<reference evidence="1 2" key="1">
    <citation type="journal article" date="2012" name="Plant Cell">
        <title>Genome comparison of barley and maize smut fungi reveals targeted loss of RNA silencing components and species-specific presence of transposable elements.</title>
        <authorList>
            <person name="Laurie J.D."/>
            <person name="Ali S."/>
            <person name="Linning R."/>
            <person name="Mannhaupt G."/>
            <person name="Wong P."/>
            <person name="Gueldener U."/>
            <person name="Muensterkoetter M."/>
            <person name="Moore R."/>
            <person name="Kahmann R."/>
            <person name="Bakkeren G."/>
            <person name="Schirawski J."/>
        </authorList>
    </citation>
    <scope>NUCLEOTIDE SEQUENCE [LARGE SCALE GENOMIC DNA]</scope>
    <source>
        <strain evidence="2">Uh4875-4</strain>
    </source>
</reference>
<dbReference type="HOGENOM" id="CLU_2414940_0_0_1"/>
<dbReference type="Proteomes" id="UP000006174">
    <property type="component" value="Unassembled WGS sequence"/>
</dbReference>
<organism evidence="1 2">
    <name type="scientific">Ustilago hordei</name>
    <name type="common">Barley covered smut fungus</name>
    <dbReference type="NCBI Taxonomy" id="120017"/>
    <lineage>
        <taxon>Eukaryota</taxon>
        <taxon>Fungi</taxon>
        <taxon>Dikarya</taxon>
        <taxon>Basidiomycota</taxon>
        <taxon>Ustilaginomycotina</taxon>
        <taxon>Ustilaginomycetes</taxon>
        <taxon>Ustilaginales</taxon>
        <taxon>Ustilaginaceae</taxon>
        <taxon>Ustilago</taxon>
    </lineage>
</organism>
<dbReference type="EMBL" id="CAGI01000124">
    <property type="protein sequence ID" value="CCF48191.1"/>
    <property type="molecule type" value="Genomic_DNA"/>
</dbReference>
<name>I2FMP8_USTHO</name>
<keyword evidence="2" id="KW-1185">Reference proteome</keyword>
<evidence type="ECO:0000313" key="1">
    <source>
        <dbReference type="EMBL" id="CCF48191.1"/>
    </source>
</evidence>
<sequence>MCSFSDRLHMEYFAKHSNQLVPITVELFDWAIKKCMVHSAAKEYQLLAATYALCWDQVRSHVYDFLVKWEAHVSELHAYLQDPWTPDYRTPN</sequence>
<evidence type="ECO:0000313" key="2">
    <source>
        <dbReference type="Proteomes" id="UP000006174"/>
    </source>
</evidence>
<accession>I2FMP8</accession>
<comment type="caution">
    <text evidence="1">The sequence shown here is derived from an EMBL/GenBank/DDBJ whole genome shotgun (WGS) entry which is preliminary data.</text>
</comment>
<gene>
    <name evidence="1" type="ORF">UHOR_13014</name>
</gene>
<dbReference type="AlphaFoldDB" id="I2FMP8"/>
<protein>
    <submittedName>
        <fullName evidence="1">Uncharacterized protein</fullName>
    </submittedName>
</protein>
<proteinExistence type="predicted"/>